<evidence type="ECO:0000313" key="8">
    <source>
        <dbReference type="EMBL" id="KAF3493563.1"/>
    </source>
</evidence>
<evidence type="ECO:0000256" key="3">
    <source>
        <dbReference type="ARBA" id="ARBA00023125"/>
    </source>
</evidence>
<dbReference type="InterPro" id="IPR006447">
    <property type="entry name" value="Myb_dom_plants"/>
</dbReference>
<comment type="caution">
    <text evidence="8">The sequence shown here is derived from an EMBL/GenBank/DDBJ whole genome shotgun (WGS) entry which is preliminary data.</text>
</comment>
<evidence type="ECO:0000256" key="4">
    <source>
        <dbReference type="ARBA" id="ARBA00023163"/>
    </source>
</evidence>
<keyword evidence="2" id="KW-0805">Transcription regulation</keyword>
<feature type="region of interest" description="Disordered" evidence="6">
    <location>
        <begin position="479"/>
        <end position="560"/>
    </location>
</feature>
<evidence type="ECO:0000256" key="1">
    <source>
        <dbReference type="ARBA" id="ARBA00004123"/>
    </source>
</evidence>
<keyword evidence="4" id="KW-0804">Transcription</keyword>
<dbReference type="NCBIfam" id="TIGR01557">
    <property type="entry name" value="myb_SHAQKYF"/>
    <property type="match status" value="1"/>
</dbReference>
<organism evidence="8 9">
    <name type="scientific">Brassica cretica</name>
    <name type="common">Mustard</name>
    <dbReference type="NCBI Taxonomy" id="69181"/>
    <lineage>
        <taxon>Eukaryota</taxon>
        <taxon>Viridiplantae</taxon>
        <taxon>Streptophyta</taxon>
        <taxon>Embryophyta</taxon>
        <taxon>Tracheophyta</taxon>
        <taxon>Spermatophyta</taxon>
        <taxon>Magnoliopsida</taxon>
        <taxon>eudicotyledons</taxon>
        <taxon>Gunneridae</taxon>
        <taxon>Pentapetalae</taxon>
        <taxon>rosids</taxon>
        <taxon>malvids</taxon>
        <taxon>Brassicales</taxon>
        <taxon>Brassicaceae</taxon>
        <taxon>Brassiceae</taxon>
        <taxon>Brassica</taxon>
    </lineage>
</organism>
<comment type="subcellular location">
    <subcellularLocation>
        <location evidence="1">Nucleus</location>
    </subcellularLocation>
</comment>
<feature type="compositionally biased region" description="Basic and acidic residues" evidence="6">
    <location>
        <begin position="84"/>
        <end position="107"/>
    </location>
</feature>
<dbReference type="PANTHER" id="PTHR31312">
    <property type="entry name" value="TRANSCRIPTION ACTIVATOR GLK1"/>
    <property type="match status" value="1"/>
</dbReference>
<accession>A0ABQ7A7D1</accession>
<evidence type="ECO:0000256" key="5">
    <source>
        <dbReference type="ARBA" id="ARBA00023242"/>
    </source>
</evidence>
<feature type="compositionally biased region" description="Basic and acidic residues" evidence="6">
    <location>
        <begin position="516"/>
        <end position="525"/>
    </location>
</feature>
<feature type="region of interest" description="Disordered" evidence="6">
    <location>
        <begin position="352"/>
        <end position="407"/>
    </location>
</feature>
<dbReference type="EMBL" id="QGKV02002055">
    <property type="protein sequence ID" value="KAF3493563.1"/>
    <property type="molecule type" value="Genomic_DNA"/>
</dbReference>
<keyword evidence="9" id="KW-1185">Reference proteome</keyword>
<dbReference type="InterPro" id="IPR017930">
    <property type="entry name" value="Myb_dom"/>
</dbReference>
<dbReference type="PROSITE" id="PS51294">
    <property type="entry name" value="HTH_MYB"/>
    <property type="match status" value="1"/>
</dbReference>
<feature type="domain" description="HTH myb-type" evidence="7">
    <location>
        <begin position="145"/>
        <end position="204"/>
    </location>
</feature>
<dbReference type="InterPro" id="IPR044825">
    <property type="entry name" value="GLK1/2-like"/>
</dbReference>
<keyword evidence="5" id="KW-0539">Nucleus</keyword>
<proteinExistence type="predicted"/>
<dbReference type="PANTHER" id="PTHR31312:SF1">
    <property type="entry name" value="TRANSCRIPTION ACTIVATOR GLK1"/>
    <property type="match status" value="1"/>
</dbReference>
<feature type="compositionally biased region" description="Low complexity" evidence="6">
    <location>
        <begin position="131"/>
        <end position="142"/>
    </location>
</feature>
<keyword evidence="3" id="KW-0238">DNA-binding</keyword>
<dbReference type="Pfam" id="PF00249">
    <property type="entry name" value="Myb_DNA-binding"/>
    <property type="match status" value="1"/>
</dbReference>
<feature type="region of interest" description="Disordered" evidence="6">
    <location>
        <begin position="77"/>
        <end position="150"/>
    </location>
</feature>
<evidence type="ECO:0000256" key="6">
    <source>
        <dbReference type="SAM" id="MobiDB-lite"/>
    </source>
</evidence>
<evidence type="ECO:0000259" key="7">
    <source>
        <dbReference type="PROSITE" id="PS51294"/>
    </source>
</evidence>
<evidence type="ECO:0000313" key="9">
    <source>
        <dbReference type="Proteomes" id="UP000266723"/>
    </source>
</evidence>
<dbReference type="SUPFAM" id="SSF46689">
    <property type="entry name" value="Homeodomain-like"/>
    <property type="match status" value="1"/>
</dbReference>
<reference evidence="8 9" key="1">
    <citation type="journal article" date="2020" name="BMC Genomics">
        <title>Intraspecific diversification of the crop wild relative Brassica cretica Lam. using demographic model selection.</title>
        <authorList>
            <person name="Kioukis A."/>
            <person name="Michalopoulou V.A."/>
            <person name="Briers L."/>
            <person name="Pirintsos S."/>
            <person name="Studholme D.J."/>
            <person name="Pavlidis P."/>
            <person name="Sarris P.F."/>
        </authorList>
    </citation>
    <scope>NUCLEOTIDE SEQUENCE [LARGE SCALE GENOMIC DNA]</scope>
    <source>
        <strain evidence="9">cv. PFS-1207/04</strain>
    </source>
</reference>
<evidence type="ECO:0000256" key="2">
    <source>
        <dbReference type="ARBA" id="ARBA00023015"/>
    </source>
</evidence>
<dbReference type="InterPro" id="IPR009057">
    <property type="entry name" value="Homeodomain-like_sf"/>
</dbReference>
<dbReference type="Gene3D" id="1.10.10.60">
    <property type="entry name" value="Homeodomain-like"/>
    <property type="match status" value="1"/>
</dbReference>
<dbReference type="InterPro" id="IPR001005">
    <property type="entry name" value="SANT/Myb"/>
</dbReference>
<feature type="compositionally biased region" description="Low complexity" evidence="6">
    <location>
        <begin position="373"/>
        <end position="405"/>
    </location>
</feature>
<sequence>MLALSPARNSARGGCFDGESEFLATSCDFTINPEENFPVFTDQGDLLDIIDFDDLFGVAGDVLPDLEIDPEILAGDFSASSSSEKTDSQGETNKKGISEEVVSKRDEDETAMSEKMANYVDGDSDRKRKYSSSSGSSKNNSNEGKRKVKKVDWTPELHRRFVDAVEQLGLEKAVPSRILELMGVHCLTRHNVASHLQKYRSHRKHVLAREAEAANWTRKRHIYGLDSTRVNINGRNKNGWIAPAPTIGYAPPPPAAVASPTIHHHHFRPLHVWGHPTVNQSVIPHVFPKHLPPPSTAMATTPFWVSDNPYWPRVHNGTAPYFPTVATVFLSHIFSAKLRSLSFALHRRRCRRRSPPTPYMAKKKKPKPVSSGASPVASIDSSVPSASSSATVPVSPDPAAASSPALEEGEISPFSAPIHHLATAENFQDQNSSPIADLQEKGLEVFENTNAQTAATEPTVPVNPITEAAATESIVPVNSHPEKSLQSDKLQSPPVAPIASNQASESSQLQAQPTTVHKDQAKQQGKEPIASQYPIVPNPAASRYKNNPCPRANGPAPSSHYKKCNSIWIRTDPSALEYNGKQQASRSIPLHSAGVPRHDAGLKDFWVPKIQSVYLRVKSSFYCLVYISVGFRGPLL</sequence>
<gene>
    <name evidence="8" type="ORF">DY000_02057328</name>
</gene>
<feature type="compositionally biased region" description="Polar residues" evidence="6">
    <location>
        <begin position="499"/>
        <end position="515"/>
    </location>
</feature>
<dbReference type="Proteomes" id="UP000266723">
    <property type="component" value="Unassembled WGS sequence"/>
</dbReference>
<protein>
    <recommendedName>
        <fullName evidence="7">HTH myb-type domain-containing protein</fullName>
    </recommendedName>
</protein>
<name>A0ABQ7A7D1_BRACR</name>